<comment type="caution">
    <text evidence="1">The sequence shown here is derived from an EMBL/GenBank/DDBJ whole genome shotgun (WGS) entry which is preliminary data.</text>
</comment>
<evidence type="ECO:0000313" key="2">
    <source>
        <dbReference type="Proteomes" id="UP000324327"/>
    </source>
</evidence>
<protein>
    <recommendedName>
        <fullName evidence="3">DUF4179 domain-containing protein</fullName>
    </recommendedName>
</protein>
<gene>
    <name evidence="1" type="ORF">FYL31_11560</name>
</gene>
<dbReference type="AlphaFoldDB" id="A0A5S4VK49"/>
<organism evidence="1 2">
    <name type="scientific">Agathobacter rectalis</name>
    <dbReference type="NCBI Taxonomy" id="39491"/>
    <lineage>
        <taxon>Bacteria</taxon>
        <taxon>Bacillati</taxon>
        <taxon>Bacillota</taxon>
        <taxon>Clostridia</taxon>
        <taxon>Lachnospirales</taxon>
        <taxon>Lachnospiraceae</taxon>
        <taxon>Agathobacter</taxon>
    </lineage>
</organism>
<evidence type="ECO:0008006" key="3">
    <source>
        <dbReference type="Google" id="ProtNLM"/>
    </source>
</evidence>
<proteinExistence type="predicted"/>
<dbReference type="RefSeq" id="WP_148873073.1">
    <property type="nucleotide sequence ID" value="NZ_VSTF01000014.1"/>
</dbReference>
<dbReference type="EMBL" id="VSTF01000014">
    <property type="protein sequence ID" value="TYL57981.1"/>
    <property type="molecule type" value="Genomic_DNA"/>
</dbReference>
<sequence>MKNQELYDISIEEFDKMNEKHVFSEKYKKNKQKMLKDYRKSVWSSTGAKTAKVAVACAAVLIASPVVANAASNGELFSRIWGKAGHKDVAAHEETIYLGEDEGTFTASYPERTYEDVNPQKAESLIGDSMSYPNITKEIDGTTISILSVVRDNNSAVIEYTLEKAGGVDALNYSQLDNEAKGAWISEESTFNFSIGNGSTIVDLENSTDEKLYCYEYITLDDDQNYVEMKIEEYPCKLKEIYALDYKDPKREELENQVVSSSTKIPFSSNVVAETTFVNPAGGKIKVSPLSLKVDMSKGFGLSEVQAADPVNCYYVAINYKDGTNYVVMESNADGRHSCDVEKDNTAYSCGTLTGEYVMLFNRLVDTDQISSITVNDVEYTLE</sequence>
<name>A0A5S4VK49_9FIRM</name>
<evidence type="ECO:0000313" key="1">
    <source>
        <dbReference type="EMBL" id="TYL57981.1"/>
    </source>
</evidence>
<accession>A0A5S4VK49</accession>
<reference evidence="1 2" key="1">
    <citation type="submission" date="2019-08" db="EMBL/GenBank/DDBJ databases">
        <authorList>
            <person name="Duncan S."/>
            <person name="Walker A."/>
        </authorList>
    </citation>
    <scope>NUCLEOTIDE SEQUENCE [LARGE SCALE GENOMIC DNA]</scope>
    <source>
        <strain evidence="1 2">T3WBe13</strain>
    </source>
</reference>
<reference evidence="1 2" key="2">
    <citation type="submission" date="2019-09" db="EMBL/GenBank/DDBJ databases">
        <title>Strain-level analysis of Eubacterium rectale using genomes from metagenomes.</title>
        <authorList>
            <person name="Karcher N."/>
            <person name="Segata N."/>
        </authorList>
    </citation>
    <scope>NUCLEOTIDE SEQUENCE [LARGE SCALE GENOMIC DNA]</scope>
    <source>
        <strain evidence="1 2">T3WBe13</strain>
    </source>
</reference>
<dbReference type="Proteomes" id="UP000324327">
    <property type="component" value="Unassembled WGS sequence"/>
</dbReference>